<keyword evidence="3" id="KW-1185">Reference proteome</keyword>
<feature type="transmembrane region" description="Helical" evidence="1">
    <location>
        <begin position="22"/>
        <end position="42"/>
    </location>
</feature>
<sequence>MSAFVTGAGPAPAPPASLDFRVLRAMPFATVCVVLAAAGHTLASGAVVPTRAVLLGWVLTLGAAVLGARRERSLAAIAGGLAVGQLGLHLLFHTEQTPARAQAMPNAAGMAGMADMPTMPGMGMADGTHSRAVAAQLAAPLGSGSHASAAAAPHVALWCHAFLLGLSPAMFAGHLTATLLAAWWLRRGEAAVWRLVRTTAEAASATVNAGAARLREMIARLEAVLSGSTGRRSQPPVAWFTRDSGRWQLPSPGLLRHCVIRRGPPVASAA</sequence>
<reference evidence="3" key="1">
    <citation type="journal article" date="2019" name="Int. J. Syst. Evol. Microbiol.">
        <title>The Global Catalogue of Microorganisms (GCM) 10K type strain sequencing project: providing services to taxonomists for standard genome sequencing and annotation.</title>
        <authorList>
            <consortium name="The Broad Institute Genomics Platform"/>
            <consortium name="The Broad Institute Genome Sequencing Center for Infectious Disease"/>
            <person name="Wu L."/>
            <person name="Ma J."/>
        </authorList>
    </citation>
    <scope>NUCLEOTIDE SEQUENCE [LARGE SCALE GENOMIC DNA]</scope>
    <source>
        <strain evidence="3">JCM 7356</strain>
    </source>
</reference>
<feature type="transmembrane region" description="Helical" evidence="1">
    <location>
        <begin position="48"/>
        <end position="67"/>
    </location>
</feature>
<evidence type="ECO:0000313" key="2">
    <source>
        <dbReference type="EMBL" id="GAA2240030.1"/>
    </source>
</evidence>
<dbReference type="Proteomes" id="UP001500305">
    <property type="component" value="Unassembled WGS sequence"/>
</dbReference>
<evidence type="ECO:0000256" key="1">
    <source>
        <dbReference type="SAM" id="Phobius"/>
    </source>
</evidence>
<comment type="caution">
    <text evidence="2">The sequence shown here is derived from an EMBL/GenBank/DDBJ whole genome shotgun (WGS) entry which is preliminary data.</text>
</comment>
<feature type="transmembrane region" description="Helical" evidence="1">
    <location>
        <begin position="161"/>
        <end position="185"/>
    </location>
</feature>
<accession>A0ABP5QQE9</accession>
<keyword evidence="1" id="KW-0472">Membrane</keyword>
<gene>
    <name evidence="2" type="ORF">GCM10010430_21830</name>
</gene>
<evidence type="ECO:0000313" key="3">
    <source>
        <dbReference type="Proteomes" id="UP001500305"/>
    </source>
</evidence>
<organism evidence="2 3">
    <name type="scientific">Kitasatospora cystarginea</name>
    <dbReference type="NCBI Taxonomy" id="58350"/>
    <lineage>
        <taxon>Bacteria</taxon>
        <taxon>Bacillati</taxon>
        <taxon>Actinomycetota</taxon>
        <taxon>Actinomycetes</taxon>
        <taxon>Kitasatosporales</taxon>
        <taxon>Streptomycetaceae</taxon>
        <taxon>Kitasatospora</taxon>
    </lineage>
</organism>
<keyword evidence="1" id="KW-1133">Transmembrane helix</keyword>
<protein>
    <recommendedName>
        <fullName evidence="4">Integral membrane protein</fullName>
    </recommendedName>
</protein>
<feature type="transmembrane region" description="Helical" evidence="1">
    <location>
        <begin position="74"/>
        <end position="92"/>
    </location>
</feature>
<dbReference type="EMBL" id="BAAATR010000007">
    <property type="protein sequence ID" value="GAA2240030.1"/>
    <property type="molecule type" value="Genomic_DNA"/>
</dbReference>
<name>A0ABP5QQE9_9ACTN</name>
<dbReference type="RefSeq" id="WP_344636091.1">
    <property type="nucleotide sequence ID" value="NZ_BAAATR010000007.1"/>
</dbReference>
<proteinExistence type="predicted"/>
<evidence type="ECO:0008006" key="4">
    <source>
        <dbReference type="Google" id="ProtNLM"/>
    </source>
</evidence>
<keyword evidence="1" id="KW-0812">Transmembrane</keyword>